<keyword evidence="3" id="KW-1003">Cell membrane</keyword>
<organism evidence="9 10">
    <name type="scientific">Salinibacillus xinjiangensis</name>
    <dbReference type="NCBI Taxonomy" id="1229268"/>
    <lineage>
        <taxon>Bacteria</taxon>
        <taxon>Bacillati</taxon>
        <taxon>Bacillota</taxon>
        <taxon>Bacilli</taxon>
        <taxon>Bacillales</taxon>
        <taxon>Bacillaceae</taxon>
        <taxon>Salinibacillus</taxon>
    </lineage>
</organism>
<evidence type="ECO:0000256" key="1">
    <source>
        <dbReference type="ARBA" id="ARBA00004162"/>
    </source>
</evidence>
<comment type="similarity">
    <text evidence="2">Belongs to the MotB family.</text>
</comment>
<dbReference type="PANTHER" id="PTHR30329:SF16">
    <property type="entry name" value="CHEMOTAXIS MOTB PROTEIN"/>
    <property type="match status" value="1"/>
</dbReference>
<keyword evidence="4" id="KW-0812">Transmembrane</keyword>
<sequence length="260" mass="30122">MDFKRKRRRRKKEALTQKWMTTYADMITLVLVFFILLFSMSQIDVEKFKAVADSYRDRVIFDFNSSIVPTDQPSEYGEDNDNQQNLNELPERTNEEKDQQMESQNQETAPSLEDLLQEVQQFLTNEGLNDVITANRTEQGVVLVLQEKVLFESGEAEIIDEGKPFLNKVGKLLNNIPNDVKVEGHTDSRPISTYRYPSNWELSGARASSVIRYFMTVEALSPNRFQASGYADTRPIAENNSEENWQKNRRVEIIILETDH</sequence>
<evidence type="ECO:0000256" key="6">
    <source>
        <dbReference type="ARBA" id="ARBA00023136"/>
    </source>
</evidence>
<keyword evidence="9" id="KW-0282">Flagellum</keyword>
<evidence type="ECO:0000313" key="9">
    <source>
        <dbReference type="EMBL" id="MRG87725.1"/>
    </source>
</evidence>
<dbReference type="EMBL" id="WJNH01000011">
    <property type="protein sequence ID" value="MRG87725.1"/>
    <property type="molecule type" value="Genomic_DNA"/>
</dbReference>
<dbReference type="OrthoDB" id="9815217at2"/>
<dbReference type="AlphaFoldDB" id="A0A6G1X9Z2"/>
<keyword evidence="10" id="KW-1185">Reference proteome</keyword>
<name>A0A6G1X9Z2_9BACI</name>
<dbReference type="Proteomes" id="UP000480185">
    <property type="component" value="Unassembled WGS sequence"/>
</dbReference>
<dbReference type="Pfam" id="PF00691">
    <property type="entry name" value="OmpA"/>
    <property type="match status" value="1"/>
</dbReference>
<evidence type="ECO:0000259" key="8">
    <source>
        <dbReference type="PROSITE" id="PS51123"/>
    </source>
</evidence>
<feature type="domain" description="OmpA-like" evidence="8">
    <location>
        <begin position="138"/>
        <end position="259"/>
    </location>
</feature>
<comment type="caution">
    <text evidence="9">The sequence shown here is derived from an EMBL/GenBank/DDBJ whole genome shotgun (WGS) entry which is preliminary data.</text>
</comment>
<evidence type="ECO:0000256" key="4">
    <source>
        <dbReference type="ARBA" id="ARBA00022692"/>
    </source>
</evidence>
<dbReference type="InterPro" id="IPR025713">
    <property type="entry name" value="MotB-like_N_dom"/>
</dbReference>
<dbReference type="InterPro" id="IPR036737">
    <property type="entry name" value="OmpA-like_sf"/>
</dbReference>
<dbReference type="PANTHER" id="PTHR30329">
    <property type="entry name" value="STATOR ELEMENT OF FLAGELLAR MOTOR COMPLEX"/>
    <property type="match status" value="1"/>
</dbReference>
<dbReference type="SUPFAM" id="SSF103088">
    <property type="entry name" value="OmpA-like"/>
    <property type="match status" value="1"/>
</dbReference>
<dbReference type="NCBIfam" id="NF005382">
    <property type="entry name" value="PRK06925.1"/>
    <property type="match status" value="1"/>
</dbReference>
<evidence type="ECO:0000313" key="10">
    <source>
        <dbReference type="Proteomes" id="UP000480185"/>
    </source>
</evidence>
<dbReference type="CDD" id="cd07185">
    <property type="entry name" value="OmpA_C-like"/>
    <property type="match status" value="1"/>
</dbReference>
<dbReference type="Gene3D" id="3.30.1330.60">
    <property type="entry name" value="OmpA-like domain"/>
    <property type="match status" value="1"/>
</dbReference>
<evidence type="ECO:0000256" key="5">
    <source>
        <dbReference type="ARBA" id="ARBA00022989"/>
    </source>
</evidence>
<comment type="subcellular location">
    <subcellularLocation>
        <location evidence="1">Cell membrane</location>
        <topology evidence="1">Single-pass membrane protein</topology>
    </subcellularLocation>
</comment>
<gene>
    <name evidence="9" type="primary">motB</name>
    <name evidence="9" type="ORF">GH754_15680</name>
</gene>
<keyword evidence="9" id="KW-0966">Cell projection</keyword>
<protein>
    <submittedName>
        <fullName evidence="9">Flagellar motor protein MotB</fullName>
    </submittedName>
</protein>
<dbReference type="GO" id="GO:0005886">
    <property type="term" value="C:plasma membrane"/>
    <property type="evidence" value="ECO:0007669"/>
    <property type="project" value="UniProtKB-SubCell"/>
</dbReference>
<proteinExistence type="inferred from homology"/>
<evidence type="ECO:0000256" key="7">
    <source>
        <dbReference type="PROSITE-ProRule" id="PRU00473"/>
    </source>
</evidence>
<keyword evidence="9" id="KW-0969">Cilium</keyword>
<reference evidence="9 10" key="1">
    <citation type="submission" date="2019-11" db="EMBL/GenBank/DDBJ databases">
        <authorList>
            <person name="Li J."/>
        </authorList>
    </citation>
    <scope>NUCLEOTIDE SEQUENCE [LARGE SCALE GENOMIC DNA]</scope>
    <source>
        <strain evidence="9 10">J4</strain>
    </source>
</reference>
<evidence type="ECO:0000256" key="2">
    <source>
        <dbReference type="ARBA" id="ARBA00008914"/>
    </source>
</evidence>
<keyword evidence="6 7" id="KW-0472">Membrane</keyword>
<dbReference type="PROSITE" id="PS51123">
    <property type="entry name" value="OMPA_2"/>
    <property type="match status" value="1"/>
</dbReference>
<dbReference type="InterPro" id="IPR006665">
    <property type="entry name" value="OmpA-like"/>
</dbReference>
<keyword evidence="5" id="KW-1133">Transmembrane helix</keyword>
<dbReference type="RefSeq" id="WP_153729613.1">
    <property type="nucleotide sequence ID" value="NZ_WJNH01000011.1"/>
</dbReference>
<evidence type="ECO:0000256" key="3">
    <source>
        <dbReference type="ARBA" id="ARBA00022475"/>
    </source>
</evidence>
<dbReference type="InterPro" id="IPR050330">
    <property type="entry name" value="Bact_OuterMem_StrucFunc"/>
</dbReference>
<dbReference type="Pfam" id="PF13677">
    <property type="entry name" value="MotB_plug"/>
    <property type="match status" value="1"/>
</dbReference>
<accession>A0A6G1X9Z2</accession>